<dbReference type="AlphaFoldDB" id="I1BKS6"/>
<name>I1BKS6_RHIO9</name>
<evidence type="ECO:0000313" key="2">
    <source>
        <dbReference type="Proteomes" id="UP000009138"/>
    </source>
</evidence>
<protein>
    <submittedName>
        <fullName evidence="1">Uncharacterized protein</fullName>
    </submittedName>
</protein>
<gene>
    <name evidence="1" type="ORF">RO3G_01510</name>
</gene>
<sequence>MDDEHPSINLNHHILENEEANLQVDTSNSFPSTPQVDKDTAILIASDALSLSKKDQRKCIMLASLADLEPITSTPNTGKKILFTKQINKYWWTNQLETGHFHWKI</sequence>
<accession>I1BKS6</accession>
<dbReference type="Proteomes" id="UP000009138">
    <property type="component" value="Unassembled WGS sequence"/>
</dbReference>
<dbReference type="EMBL" id="CH476732">
    <property type="protein sequence ID" value="EIE76806.1"/>
    <property type="molecule type" value="Genomic_DNA"/>
</dbReference>
<dbReference type="VEuPathDB" id="FungiDB:RO3G_01510"/>
<dbReference type="GeneID" id="93608482"/>
<organism evidence="1 2">
    <name type="scientific">Rhizopus delemar (strain RA 99-880 / ATCC MYA-4621 / FGSC 9543 / NRRL 43880)</name>
    <name type="common">Mucormycosis agent</name>
    <name type="synonym">Rhizopus arrhizus var. delemar</name>
    <dbReference type="NCBI Taxonomy" id="246409"/>
    <lineage>
        <taxon>Eukaryota</taxon>
        <taxon>Fungi</taxon>
        <taxon>Fungi incertae sedis</taxon>
        <taxon>Mucoromycota</taxon>
        <taxon>Mucoromycotina</taxon>
        <taxon>Mucoromycetes</taxon>
        <taxon>Mucorales</taxon>
        <taxon>Mucorineae</taxon>
        <taxon>Rhizopodaceae</taxon>
        <taxon>Rhizopus</taxon>
    </lineage>
</organism>
<evidence type="ECO:0000313" key="1">
    <source>
        <dbReference type="EMBL" id="EIE76806.1"/>
    </source>
</evidence>
<dbReference type="RefSeq" id="XP_067512202.1">
    <property type="nucleotide sequence ID" value="XM_067656101.1"/>
</dbReference>
<reference evidence="1 2" key="1">
    <citation type="journal article" date="2009" name="PLoS Genet.">
        <title>Genomic analysis of the basal lineage fungus Rhizopus oryzae reveals a whole-genome duplication.</title>
        <authorList>
            <person name="Ma L.-J."/>
            <person name="Ibrahim A.S."/>
            <person name="Skory C."/>
            <person name="Grabherr M.G."/>
            <person name="Burger G."/>
            <person name="Butler M."/>
            <person name="Elias M."/>
            <person name="Idnurm A."/>
            <person name="Lang B.F."/>
            <person name="Sone T."/>
            <person name="Abe A."/>
            <person name="Calvo S.E."/>
            <person name="Corrochano L.M."/>
            <person name="Engels R."/>
            <person name="Fu J."/>
            <person name="Hansberg W."/>
            <person name="Kim J.-M."/>
            <person name="Kodira C.D."/>
            <person name="Koehrsen M.J."/>
            <person name="Liu B."/>
            <person name="Miranda-Saavedra D."/>
            <person name="O'Leary S."/>
            <person name="Ortiz-Castellanos L."/>
            <person name="Poulter R."/>
            <person name="Rodriguez-Romero J."/>
            <person name="Ruiz-Herrera J."/>
            <person name="Shen Y.-Q."/>
            <person name="Zeng Q."/>
            <person name="Galagan J."/>
            <person name="Birren B.W."/>
            <person name="Cuomo C.A."/>
            <person name="Wickes B.L."/>
        </authorList>
    </citation>
    <scope>NUCLEOTIDE SEQUENCE [LARGE SCALE GENOMIC DNA]</scope>
    <source>
        <strain evidence="2">RA 99-880 / ATCC MYA-4621 / FGSC 9543 / NRRL 43880</strain>
    </source>
</reference>
<keyword evidence="2" id="KW-1185">Reference proteome</keyword>
<dbReference type="InParanoid" id="I1BKS6"/>
<dbReference type="OrthoDB" id="2285080at2759"/>
<proteinExistence type="predicted"/>